<comment type="caution">
    <text evidence="2">The sequence shown here is derived from an EMBL/GenBank/DDBJ whole genome shotgun (WGS) entry which is preliminary data.</text>
</comment>
<evidence type="ECO:0000256" key="1">
    <source>
        <dbReference type="SAM" id="SignalP"/>
    </source>
</evidence>
<organism evidence="2 3">
    <name type="scientific">Lentinula lateritia</name>
    <dbReference type="NCBI Taxonomy" id="40482"/>
    <lineage>
        <taxon>Eukaryota</taxon>
        <taxon>Fungi</taxon>
        <taxon>Dikarya</taxon>
        <taxon>Basidiomycota</taxon>
        <taxon>Agaricomycotina</taxon>
        <taxon>Agaricomycetes</taxon>
        <taxon>Agaricomycetidae</taxon>
        <taxon>Agaricales</taxon>
        <taxon>Marasmiineae</taxon>
        <taxon>Omphalotaceae</taxon>
        <taxon>Lentinula</taxon>
    </lineage>
</organism>
<dbReference type="Proteomes" id="UP001150217">
    <property type="component" value="Unassembled WGS sequence"/>
</dbReference>
<evidence type="ECO:0000313" key="2">
    <source>
        <dbReference type="EMBL" id="KAJ4500956.1"/>
    </source>
</evidence>
<gene>
    <name evidence="2" type="ORF">C8R41DRAFT_809586</name>
</gene>
<feature type="signal peptide" evidence="1">
    <location>
        <begin position="1"/>
        <end position="21"/>
    </location>
</feature>
<accession>A0ABQ8VX98</accession>
<evidence type="ECO:0008006" key="4">
    <source>
        <dbReference type="Google" id="ProtNLM"/>
    </source>
</evidence>
<keyword evidence="1" id="KW-0732">Signal</keyword>
<feature type="chain" id="PRO_5046421527" description="Secreted protein" evidence="1">
    <location>
        <begin position="22"/>
        <end position="74"/>
    </location>
</feature>
<dbReference type="EMBL" id="JANVFT010000004">
    <property type="protein sequence ID" value="KAJ4500956.1"/>
    <property type="molecule type" value="Genomic_DNA"/>
</dbReference>
<keyword evidence="3" id="KW-1185">Reference proteome</keyword>
<protein>
    <recommendedName>
        <fullName evidence="4">Secreted protein</fullName>
    </recommendedName>
</protein>
<evidence type="ECO:0000313" key="3">
    <source>
        <dbReference type="Proteomes" id="UP001150217"/>
    </source>
</evidence>
<name>A0ABQ8VX98_9AGAR</name>
<proteinExistence type="predicted"/>
<reference evidence="2" key="1">
    <citation type="submission" date="2022-08" db="EMBL/GenBank/DDBJ databases">
        <title>A Global Phylogenomic Analysis of the Shiitake Genus Lentinula.</title>
        <authorList>
            <consortium name="DOE Joint Genome Institute"/>
            <person name="Sierra-Patev S."/>
            <person name="Min B."/>
            <person name="Naranjo-Ortiz M."/>
            <person name="Looney B."/>
            <person name="Konkel Z."/>
            <person name="Slot J.C."/>
            <person name="Sakamoto Y."/>
            <person name="Steenwyk J.L."/>
            <person name="Rokas A."/>
            <person name="Carro J."/>
            <person name="Camarero S."/>
            <person name="Ferreira P."/>
            <person name="Molpeceres G."/>
            <person name="Ruiz-Duenas F.J."/>
            <person name="Serrano A."/>
            <person name="Henrissat B."/>
            <person name="Drula E."/>
            <person name="Hughes K.W."/>
            <person name="Mata J.L."/>
            <person name="Ishikawa N.K."/>
            <person name="Vargas-Isla R."/>
            <person name="Ushijima S."/>
            <person name="Smith C.A."/>
            <person name="Ahrendt S."/>
            <person name="Andreopoulos W."/>
            <person name="He G."/>
            <person name="Labutti K."/>
            <person name="Lipzen A."/>
            <person name="Ng V."/>
            <person name="Riley R."/>
            <person name="Sandor L."/>
            <person name="Barry K."/>
            <person name="Martinez A.T."/>
            <person name="Xiao Y."/>
            <person name="Gibbons J.G."/>
            <person name="Terashima K."/>
            <person name="Grigoriev I.V."/>
            <person name="Hibbett D.S."/>
        </authorList>
    </citation>
    <scope>NUCLEOTIDE SEQUENCE</scope>
    <source>
        <strain evidence="2">RHP3577 ss4</strain>
    </source>
</reference>
<sequence length="74" mass="8279">MRTKNLISVLVVMLCCTQTVPRSPCPIRSIYCLAVVSRCIGLYSGLMTCSSWYTLRLATSHMCLYGMGVRGKRK</sequence>